<sequence length="31" mass="3757">MEEHIMRLYECLTYSRHNADSFNLISEELVL</sequence>
<gene>
    <name evidence="1" type="ORF">SAMN05518863_103431</name>
</gene>
<comment type="caution">
    <text evidence="1">The sequence shown here is derived from an EMBL/GenBank/DDBJ whole genome shotgun (WGS) entry which is preliminary data.</text>
</comment>
<keyword evidence="2" id="KW-1185">Reference proteome</keyword>
<proteinExistence type="predicted"/>
<protein>
    <submittedName>
        <fullName evidence="1">Uncharacterized protein</fullName>
    </submittedName>
</protein>
<reference evidence="1 2" key="1">
    <citation type="submission" date="2016-10" db="EMBL/GenBank/DDBJ databases">
        <authorList>
            <person name="Varghese N."/>
            <person name="Submissions S."/>
        </authorList>
    </citation>
    <scope>NUCLEOTIDE SEQUENCE [LARGE SCALE GENOMIC DNA]</scope>
    <source>
        <strain evidence="1 2">YR512</strain>
    </source>
</reference>
<name>A0A1I3VJD0_9GAMM</name>
<accession>A0A1I3VJD0</accession>
<dbReference type="EMBL" id="FOSD01000003">
    <property type="protein sequence ID" value="SFJ95083.1"/>
    <property type="molecule type" value="Genomic_DNA"/>
</dbReference>
<dbReference type="Proteomes" id="UP000198841">
    <property type="component" value="Unassembled WGS sequence"/>
</dbReference>
<organism evidence="1 2">
    <name type="scientific">Candidatus Pantoea symbiotica</name>
    <dbReference type="NCBI Taxonomy" id="1884370"/>
    <lineage>
        <taxon>Bacteria</taxon>
        <taxon>Pseudomonadati</taxon>
        <taxon>Pseudomonadota</taxon>
        <taxon>Gammaproteobacteria</taxon>
        <taxon>Enterobacterales</taxon>
        <taxon>Erwiniaceae</taxon>
        <taxon>Pantoea</taxon>
    </lineage>
</organism>
<evidence type="ECO:0000313" key="2">
    <source>
        <dbReference type="Proteomes" id="UP000198841"/>
    </source>
</evidence>
<evidence type="ECO:0000313" key="1">
    <source>
        <dbReference type="EMBL" id="SFJ95083.1"/>
    </source>
</evidence>